<evidence type="ECO:0000256" key="1">
    <source>
        <dbReference type="SAM" id="MobiDB-lite"/>
    </source>
</evidence>
<dbReference type="AlphaFoldDB" id="A0A9N8DLC9"/>
<feature type="transmembrane region" description="Helical" evidence="2">
    <location>
        <begin position="326"/>
        <end position="350"/>
    </location>
</feature>
<protein>
    <recommendedName>
        <fullName evidence="5">Transmembrane protein</fullName>
    </recommendedName>
</protein>
<organism evidence="3 4">
    <name type="scientific">Seminavis robusta</name>
    <dbReference type="NCBI Taxonomy" id="568900"/>
    <lineage>
        <taxon>Eukaryota</taxon>
        <taxon>Sar</taxon>
        <taxon>Stramenopiles</taxon>
        <taxon>Ochrophyta</taxon>
        <taxon>Bacillariophyta</taxon>
        <taxon>Bacillariophyceae</taxon>
        <taxon>Bacillariophycidae</taxon>
        <taxon>Naviculales</taxon>
        <taxon>Naviculaceae</taxon>
        <taxon>Seminavis</taxon>
    </lineage>
</organism>
<reference evidence="3" key="1">
    <citation type="submission" date="2020-06" db="EMBL/GenBank/DDBJ databases">
        <authorList>
            <consortium name="Plant Systems Biology data submission"/>
        </authorList>
    </citation>
    <scope>NUCLEOTIDE SEQUENCE</scope>
    <source>
        <strain evidence="3">D6</strain>
    </source>
</reference>
<evidence type="ECO:0008006" key="5">
    <source>
        <dbReference type="Google" id="ProtNLM"/>
    </source>
</evidence>
<name>A0A9N8DLC9_9STRA</name>
<accession>A0A9N8DLC9</accession>
<keyword evidence="2" id="KW-1133">Transmembrane helix</keyword>
<feature type="transmembrane region" description="Helical" evidence="2">
    <location>
        <begin position="101"/>
        <end position="123"/>
    </location>
</feature>
<dbReference type="Proteomes" id="UP001153069">
    <property type="component" value="Unassembled WGS sequence"/>
</dbReference>
<evidence type="ECO:0000256" key="2">
    <source>
        <dbReference type="SAM" id="Phobius"/>
    </source>
</evidence>
<keyword evidence="4" id="KW-1185">Reference proteome</keyword>
<comment type="caution">
    <text evidence="3">The sequence shown here is derived from an EMBL/GenBank/DDBJ whole genome shotgun (WGS) entry which is preliminary data.</text>
</comment>
<feature type="transmembrane region" description="Helical" evidence="2">
    <location>
        <begin position="400"/>
        <end position="422"/>
    </location>
</feature>
<evidence type="ECO:0000313" key="4">
    <source>
        <dbReference type="Proteomes" id="UP001153069"/>
    </source>
</evidence>
<feature type="transmembrane region" description="Helical" evidence="2">
    <location>
        <begin position="167"/>
        <end position="190"/>
    </location>
</feature>
<feature type="transmembrane region" description="Helical" evidence="2">
    <location>
        <begin position="211"/>
        <end position="230"/>
    </location>
</feature>
<keyword evidence="2" id="KW-0812">Transmembrane</keyword>
<dbReference type="OrthoDB" id="44405at2759"/>
<feature type="transmembrane region" description="Helical" evidence="2">
    <location>
        <begin position="370"/>
        <end position="388"/>
    </location>
</feature>
<feature type="region of interest" description="Disordered" evidence="1">
    <location>
        <begin position="1"/>
        <end position="46"/>
    </location>
</feature>
<keyword evidence="2" id="KW-0472">Membrane</keyword>
<feature type="transmembrane region" description="Helical" evidence="2">
    <location>
        <begin position="242"/>
        <end position="262"/>
    </location>
</feature>
<proteinExistence type="predicted"/>
<dbReference type="EMBL" id="CAICTM010000187">
    <property type="protein sequence ID" value="CAB9504165.1"/>
    <property type="molecule type" value="Genomic_DNA"/>
</dbReference>
<sequence>MPTRIVLRESTPPSRLSPSVDEEVLRSFTRTPPPPSRLGPHPRVTSSQRKVVGFRSSILREFSHNEGIDEDFSDFVQDEAAEKRRLQLHLSNEDIRASSRLLGYLFAFIASTVMLTSVVQFYLGEEKTFQQARANQLETAPIELQFAYNETQWPAREYFRTINGPVYLWKLWACIGTATAGVLMFLVILLMHFDTICFPKTWFQFFRDGSLAERNLLIAMVVFWCVGLHINTASLSVGEVQANVFVTTWIVFICTVLNLGVWRQSANLPRLAVKVLTHHRETTYNWAWTLIFVLITAGAGTDMYWHRDDILFQLEGEVIVLNQGDWTRILVMVWSEVFLCFMALFFNHVWSTALKLNFPGGCRFVLNWRFLEGLLISSMVAFKFWVILKYTGADGVISGVNNTYCGIFGSFFSIVFTFGTWLRENKDIDYII</sequence>
<feature type="transmembrane region" description="Helical" evidence="2">
    <location>
        <begin position="283"/>
        <end position="306"/>
    </location>
</feature>
<gene>
    <name evidence="3" type="ORF">SEMRO_188_G081130.1</name>
</gene>
<evidence type="ECO:0000313" key="3">
    <source>
        <dbReference type="EMBL" id="CAB9504165.1"/>
    </source>
</evidence>